<dbReference type="OrthoDB" id="1689567at2759"/>
<dbReference type="Proteomes" id="UP000188320">
    <property type="component" value="Unassembled WGS sequence"/>
</dbReference>
<feature type="coiled-coil region" evidence="1">
    <location>
        <begin position="431"/>
        <end position="458"/>
    </location>
</feature>
<feature type="region of interest" description="Disordered" evidence="2">
    <location>
        <begin position="1349"/>
        <end position="1392"/>
    </location>
</feature>
<keyword evidence="3" id="KW-1133">Transmembrane helix</keyword>
<evidence type="ECO:0000256" key="3">
    <source>
        <dbReference type="SAM" id="Phobius"/>
    </source>
</evidence>
<dbReference type="EMBL" id="LSSK01000025">
    <property type="protein sequence ID" value="OMH85991.1"/>
    <property type="molecule type" value="Genomic_DNA"/>
</dbReference>
<sequence length="1450" mass="166304">MEREKDDPNNNINNDNNNVLTVMRSKDDDKLFAKEPVISLLPQKQEYGDFLETFETPNAPEKIEKIEFAKMSVGAREIEQAFNKDFQINRFNVYGRTVLLKKIPNCYRNETKLFNYIESLGLGKVESITVNRNYERLQKLVKERKNVVEKLETLYLKLAKQLLILVRLGFIFKAVCDEKNEVCAKNADGADGKENNCVSHISLPIQEPKNHENATIAASKDYRKAQEELYIADETCGFNNIDEPNSYFVSNNFDNELRNQTRNDKKKLVDQLPETERLKQSLILLGWFLANEGTTAGRPGVKAVLKKYPYLVWDALLVLMENMYYYFTELKKDFKGAVEEVGLYQDPILCGEEPNSFNEDEQKHRIAIKERIRRIIGKDIRKQELDKEIFGNKGELQANDSENDELYILFYFFEYYGGNLRNNSLKHWDDIKNIREKLKRCDNEIKELRIEALKERVQSRDASETNLMHATESYNGKVQKSRWIYNVLFCRLVAKKKIDKSWLNSTDSAFVTFKSSTAAQIATQVLVSSGIKELTSEEAPKPNDVLWPARVQLVYILGWQSAVTVGKSLAIVIAAVFYFGIGLLVYKQQFAYAYVESSGSVDMSSDLRNGISAHGDSLAGGRLWIHILHFASVGMITAVVVFSMMMIFKRSFVQAGLALPLLVIIIVFMKHLDRHWIPRIKLLPLEVIRGNETGIARKALENRILDKKIKHRSKTLMNFVSSKTLLSRKEHSKLFSRNKTTTSKLNLVSENPTKQLAHKNSTFEQCTCRRISGNSNIMGKYLQNIFHRTRKMLLHDENSLLVMNNACSSDKCRINRRTGFTKSEDCLPEQKKKYSNYNPKRCLLKKRANKRRPLSVCSVDLRNDVPFPKSKAEACDIINEIVAVTCSACDNSQYICDFHQNSQKLTKISPILSGFKVDMFKSNSKAPSVPKSTFNTDAGKEQLNTSENTKILDRGFPLDDKITYNSYLYPSNYENDDNNHSNDSNDVRYNLKKYFTISHKSDYEVQDLKRIGDISNLELPVPIEDPNSVKICDSNQNPSSDFNKNVIPKNNFVITNRNGISNFQKLYTEKSTAEENKFVSSYKHDLEKAAQCSDVGENRGIIKACSRIFGSAIYRPSLNGNSQHEKKHIWKSMSIDERYKITSKGFSKNNNANDFGSYYQSTDNIYAVLQKFTRKDEVGAQKAKGYQFMNVKSDILDIKERVGAKNTNFNSQISIGGRGLGLMENSKKPADRRRLRNKRLNIFNCDCLPEEVEEGINIPQGFGDIMEEYTGEINFENNTEGSDSSTNSDDDLAREILIRDFDFSSNINPFSNLGKNICSDTNSDINYNSDAHEYPSGISDRLHEQDGYKGVRNSEFPNDLKINKRSHTSKQNRNSNKIKSRSEKDMNTSKAKNKHCRSCSRKVITNYDEAAHYQYLNPCLWEPLRTVLWLPQNPLRMTSDHLKCILYEFQ</sequence>
<name>A0A1R1PYH0_ZANCU</name>
<proteinExistence type="predicted"/>
<reference evidence="6" key="1">
    <citation type="submission" date="2017-01" db="EMBL/GenBank/DDBJ databases">
        <authorList>
            <person name="Wang Y."/>
            <person name="White M."/>
            <person name="Kvist S."/>
            <person name="Moncalvo J.-M."/>
        </authorList>
    </citation>
    <scope>NUCLEOTIDE SEQUENCE [LARGE SCALE GENOMIC DNA]</scope>
    <source>
        <strain evidence="6">COL-18-3</strain>
    </source>
</reference>
<comment type="caution">
    <text evidence="5">The sequence shown here is derived from an EMBL/GenBank/DDBJ whole genome shotgun (WGS) entry which is preliminary data.</text>
</comment>
<keyword evidence="3" id="KW-0472">Membrane</keyword>
<dbReference type="PANTHER" id="PTHR13018:SF5">
    <property type="entry name" value="RE44586P"/>
    <property type="match status" value="1"/>
</dbReference>
<keyword evidence="3" id="KW-0812">Transmembrane</keyword>
<evidence type="ECO:0000259" key="4">
    <source>
        <dbReference type="Pfam" id="PF14703"/>
    </source>
</evidence>
<dbReference type="InterPro" id="IPR045122">
    <property type="entry name" value="Csc1-like"/>
</dbReference>
<protein>
    <recommendedName>
        <fullName evidence="4">CSC1/OSCA1-like cytosolic domain-containing protein</fullName>
    </recommendedName>
</protein>
<keyword evidence="1" id="KW-0175">Coiled coil</keyword>
<evidence type="ECO:0000313" key="6">
    <source>
        <dbReference type="Proteomes" id="UP000188320"/>
    </source>
</evidence>
<dbReference type="InterPro" id="IPR027815">
    <property type="entry name" value="CSC1/OSCA1-like_cyt"/>
</dbReference>
<gene>
    <name evidence="5" type="ORF">AX774_g455</name>
</gene>
<accession>A0A1R1PYH0</accession>
<feature type="transmembrane region" description="Helical" evidence="3">
    <location>
        <begin position="652"/>
        <end position="672"/>
    </location>
</feature>
<evidence type="ECO:0000256" key="2">
    <source>
        <dbReference type="SAM" id="MobiDB-lite"/>
    </source>
</evidence>
<feature type="transmembrane region" description="Helical" evidence="3">
    <location>
        <begin position="569"/>
        <end position="586"/>
    </location>
</feature>
<dbReference type="PANTHER" id="PTHR13018">
    <property type="entry name" value="PROBABLE MEMBRANE PROTEIN DUF221-RELATED"/>
    <property type="match status" value="1"/>
</dbReference>
<keyword evidence="6" id="KW-1185">Reference proteome</keyword>
<dbReference type="Pfam" id="PF14703">
    <property type="entry name" value="PHM7_cyt"/>
    <property type="match status" value="1"/>
</dbReference>
<evidence type="ECO:0000256" key="1">
    <source>
        <dbReference type="SAM" id="Coils"/>
    </source>
</evidence>
<feature type="transmembrane region" description="Helical" evidence="3">
    <location>
        <begin position="623"/>
        <end position="645"/>
    </location>
</feature>
<evidence type="ECO:0000313" key="5">
    <source>
        <dbReference type="EMBL" id="OMH85991.1"/>
    </source>
</evidence>
<organism evidence="5 6">
    <name type="scientific">Zancudomyces culisetae</name>
    <name type="common">Gut fungus</name>
    <name type="synonym">Smittium culisetae</name>
    <dbReference type="NCBI Taxonomy" id="1213189"/>
    <lineage>
        <taxon>Eukaryota</taxon>
        <taxon>Fungi</taxon>
        <taxon>Fungi incertae sedis</taxon>
        <taxon>Zoopagomycota</taxon>
        <taxon>Kickxellomycotina</taxon>
        <taxon>Harpellomycetes</taxon>
        <taxon>Harpellales</taxon>
        <taxon>Legeriomycetaceae</taxon>
        <taxon>Zancudomyces</taxon>
    </lineage>
</organism>
<feature type="domain" description="CSC1/OSCA1-like cytosolic" evidence="4">
    <location>
        <begin position="96"/>
        <end position="161"/>
    </location>
</feature>
<dbReference type="GO" id="GO:0005227">
    <property type="term" value="F:calcium-activated cation channel activity"/>
    <property type="evidence" value="ECO:0007669"/>
    <property type="project" value="InterPro"/>
</dbReference>
<dbReference type="GO" id="GO:0005886">
    <property type="term" value="C:plasma membrane"/>
    <property type="evidence" value="ECO:0007669"/>
    <property type="project" value="TreeGrafter"/>
</dbReference>